<accession>A0A516X0K9</accession>
<feature type="transmembrane region" description="Helical" evidence="1">
    <location>
        <begin position="201"/>
        <end position="220"/>
    </location>
</feature>
<evidence type="ECO:0000313" key="3">
    <source>
        <dbReference type="EMBL" id="QDQ96570.1"/>
    </source>
</evidence>
<evidence type="ECO:0000313" key="4">
    <source>
        <dbReference type="Proteomes" id="UP000317344"/>
    </source>
</evidence>
<gene>
    <name evidence="3" type="ORF">FO059_03490</name>
</gene>
<feature type="transmembrane region" description="Helical" evidence="1">
    <location>
        <begin position="160"/>
        <end position="181"/>
    </location>
</feature>
<protein>
    <submittedName>
        <fullName evidence="3">Uncharacterized protein</fullName>
    </submittedName>
</protein>
<feature type="signal peptide" evidence="2">
    <location>
        <begin position="1"/>
        <end position="22"/>
    </location>
</feature>
<reference evidence="3 4" key="2">
    <citation type="submission" date="2019-07" db="EMBL/GenBank/DDBJ databases">
        <authorList>
            <person name="Huang Y."/>
        </authorList>
    </citation>
    <scope>NUCLEOTIDE SEQUENCE [LARGE SCALE GENOMIC DNA]</scope>
    <source>
        <strain evidence="3 4">HY188</strain>
    </source>
</reference>
<dbReference type="AlphaFoldDB" id="A0A516X0K9"/>
<keyword evidence="1" id="KW-0472">Membrane</keyword>
<dbReference type="EMBL" id="CP041765">
    <property type="protein sequence ID" value="QDQ96570.1"/>
    <property type="molecule type" value="Genomic_DNA"/>
</dbReference>
<evidence type="ECO:0000256" key="2">
    <source>
        <dbReference type="SAM" id="SignalP"/>
    </source>
</evidence>
<organism evidence="3 4">
    <name type="scientific">Tomitella fengzijianii</name>
    <dbReference type="NCBI Taxonomy" id="2597660"/>
    <lineage>
        <taxon>Bacteria</taxon>
        <taxon>Bacillati</taxon>
        <taxon>Actinomycetota</taxon>
        <taxon>Actinomycetes</taxon>
        <taxon>Mycobacteriales</taxon>
        <taxon>Tomitella</taxon>
    </lineage>
</organism>
<evidence type="ECO:0000256" key="1">
    <source>
        <dbReference type="SAM" id="Phobius"/>
    </source>
</evidence>
<feature type="transmembrane region" description="Helical" evidence="1">
    <location>
        <begin position="96"/>
        <end position="118"/>
    </location>
</feature>
<keyword evidence="1" id="KW-1133">Transmembrane helix</keyword>
<proteinExistence type="predicted"/>
<keyword evidence="2" id="KW-0732">Signal</keyword>
<feature type="transmembrane region" description="Helical" evidence="1">
    <location>
        <begin position="375"/>
        <end position="396"/>
    </location>
</feature>
<feature type="transmembrane region" description="Helical" evidence="1">
    <location>
        <begin position="56"/>
        <end position="76"/>
    </location>
</feature>
<feature type="transmembrane region" description="Helical" evidence="1">
    <location>
        <begin position="424"/>
        <end position="448"/>
    </location>
</feature>
<dbReference type="KEGG" id="toy:FO059_03490"/>
<feature type="chain" id="PRO_5039684720" evidence="2">
    <location>
        <begin position="23"/>
        <end position="499"/>
    </location>
</feature>
<name>A0A516X0K9_9ACTN</name>
<feature type="transmembrane region" description="Helical" evidence="1">
    <location>
        <begin position="350"/>
        <end position="369"/>
    </location>
</feature>
<keyword evidence="4" id="KW-1185">Reference proteome</keyword>
<feature type="transmembrane region" description="Helical" evidence="1">
    <location>
        <begin position="130"/>
        <end position="148"/>
    </location>
</feature>
<sequence>MRNGAVAGAALASALLAGFVLAGAEFPHAPRRVNFAFVADGVPGADGEIVRAPWEWLQHLAPGIGVLVAVGVCAMLELRERRSGVGGGGGARSRSVPWRVTSWSVALAGVVLLAVLLAADRDVVTPGADAATGVGLAVAAGVLLGASAQASAGRRWALPVLVGGAAVACVLARPAAVTWAMDTFSGGSSAYFSSGGAAESGSWWLPLAVAGVLILAAALVEALRPGQGGVGTARATAQERPGARRGAAVRTGAVVLLVAGGYGLYLLARSTDGWGVLGAGLALTVALFGLCGLLLGDDGGTVPAALATTVVAAPLVAEATGTMILGMPVVVAFVVLGVAAAVAGVRWPSVGLGFAVLAVVGIFGVVTFGDLQTLVVFRLLVTAVGGSYLLASCVVLRPAGPGSPSPAVPWPGGSAGIGCRARPAVLAAAVLFVTSAPAALAETVTARLRGAPGDIFAGSGVEGASPGVGVAMVLTVICCAVAYALIAVRAARPMLWSGS</sequence>
<dbReference type="Proteomes" id="UP000317344">
    <property type="component" value="Chromosome"/>
</dbReference>
<feature type="transmembrane region" description="Helical" evidence="1">
    <location>
        <begin position="468"/>
        <end position="488"/>
    </location>
</feature>
<feature type="transmembrane region" description="Helical" evidence="1">
    <location>
        <begin position="274"/>
        <end position="295"/>
    </location>
</feature>
<reference evidence="3 4" key="1">
    <citation type="submission" date="2019-07" db="EMBL/GenBank/DDBJ databases">
        <title>Tomitella cavernea sp. nov., an actinomycete isolated from soil.</title>
        <authorList>
            <person name="Cheng J."/>
        </authorList>
    </citation>
    <scope>NUCLEOTIDE SEQUENCE [LARGE SCALE GENOMIC DNA]</scope>
    <source>
        <strain evidence="3 4">HY188</strain>
    </source>
</reference>
<dbReference type="RefSeq" id="WP_143906389.1">
    <property type="nucleotide sequence ID" value="NZ_CP041765.1"/>
</dbReference>
<feature type="transmembrane region" description="Helical" evidence="1">
    <location>
        <begin position="323"/>
        <end position="343"/>
    </location>
</feature>
<keyword evidence="1" id="KW-0812">Transmembrane</keyword>
<feature type="transmembrane region" description="Helical" evidence="1">
    <location>
        <begin position="300"/>
        <end position="317"/>
    </location>
</feature>
<feature type="transmembrane region" description="Helical" evidence="1">
    <location>
        <begin position="247"/>
        <end position="268"/>
    </location>
</feature>